<dbReference type="EMBL" id="CP033367">
    <property type="protein sequence ID" value="QKD06149.1"/>
    <property type="molecule type" value="Genomic_DNA"/>
</dbReference>
<dbReference type="AlphaFoldDB" id="A0A6M7X001"/>
<gene>
    <name evidence="1" type="ORF">EB235_07245</name>
</gene>
<protein>
    <submittedName>
        <fullName evidence="1">Polyketide cyclase</fullName>
    </submittedName>
</protein>
<dbReference type="Gene3D" id="3.30.530.20">
    <property type="match status" value="1"/>
</dbReference>
<dbReference type="RefSeq" id="WP_051429709.1">
    <property type="nucleotide sequence ID" value="NZ_CP033367.1"/>
</dbReference>
<dbReference type="InterPro" id="IPR023393">
    <property type="entry name" value="START-like_dom_sf"/>
</dbReference>
<dbReference type="Proteomes" id="UP000503017">
    <property type="component" value="Chromosome"/>
</dbReference>
<proteinExistence type="predicted"/>
<name>A0A6M7X001_RHILI</name>
<accession>A0A6M7X001</accession>
<evidence type="ECO:0000313" key="1">
    <source>
        <dbReference type="EMBL" id="QKD06149.1"/>
    </source>
</evidence>
<evidence type="ECO:0000313" key="2">
    <source>
        <dbReference type="Proteomes" id="UP000503017"/>
    </source>
</evidence>
<organism evidence="1 2">
    <name type="scientific">Mesorhizobium loti R88b</name>
    <dbReference type="NCBI Taxonomy" id="935548"/>
    <lineage>
        <taxon>Bacteria</taxon>
        <taxon>Pseudomonadati</taxon>
        <taxon>Pseudomonadota</taxon>
        <taxon>Alphaproteobacteria</taxon>
        <taxon>Hyphomicrobiales</taxon>
        <taxon>Phyllobacteriaceae</taxon>
        <taxon>Mesorhizobium</taxon>
    </lineage>
</organism>
<dbReference type="SUPFAM" id="SSF55961">
    <property type="entry name" value="Bet v1-like"/>
    <property type="match status" value="1"/>
</dbReference>
<reference evidence="1 2" key="1">
    <citation type="submission" date="2018-10" db="EMBL/GenBank/DDBJ databases">
        <authorList>
            <person name="Perry B.J."/>
            <person name="Sullivan J.T."/>
            <person name="Murphy R.J.T."/>
            <person name="Ramsay J.P."/>
            <person name="Ronson C.W."/>
        </authorList>
    </citation>
    <scope>NUCLEOTIDE SEQUENCE [LARGE SCALE GENOMIC DNA]</scope>
    <source>
        <strain evidence="1 2">R88b</strain>
    </source>
</reference>
<sequence length="126" mass="13903">MLIRRPVAEVFEAILDPAITTKFWFTHGSDRLDCGKAVRWEWRMYGVSTTATVSEIVWTFTEMPGDATFLEVGNFGFAGTADEQVRQAIGSTDGFSLVLAGAKVWLEQGLTLGLIGDRYPKGISPR</sequence>